<sequence length="408" mass="46294">MHINPILMRMRTLWLLFSLALFVSFVNTGYGFDCLAQWCDTCLPAKVHDAPGVGFDLTPSYGTAVVHYYNGTVVEVAKVAGSPEYLELMARLTTESEPLTDSTLGFISELLSHLLEYLLPGVSSPWRDWWHRLNTKLGRPVKADDVEIISDLLYELKASTEKKISQPLDRVAVTDPGFQSLSTATINAALRMLDLRSWVGHDSPYYTQRLLEADAVYGANGYGLCTNYLDRSDCMDEFAESPDTNILFVSYNRNLLYASIVEGTASEAFSRVAYVDMQLVDYELGLDRLLEKDEAALWDRLHSQLQILPREYEYTVTHLLLAGESITHPRFLATLRDFMSELSLDPVNIKLAINPTFAAARGAALYARRRQEVQSDCTERSECEEMRIHERLYNSTQEDLRSIRDDLR</sequence>
<accession>A0AAI9X8I6</accession>
<evidence type="ECO:0000313" key="2">
    <source>
        <dbReference type="EMBL" id="KAJ9487815.1"/>
    </source>
</evidence>
<gene>
    <name evidence="2" type="ORF">VN97_g5488</name>
</gene>
<dbReference type="AlphaFoldDB" id="A0AAI9X8I6"/>
<evidence type="ECO:0008006" key="4">
    <source>
        <dbReference type="Google" id="ProtNLM"/>
    </source>
</evidence>
<evidence type="ECO:0000313" key="3">
    <source>
        <dbReference type="Proteomes" id="UP001227192"/>
    </source>
</evidence>
<keyword evidence="1" id="KW-0732">Signal</keyword>
<reference evidence="2" key="1">
    <citation type="submission" date="2015-06" db="EMBL/GenBank/DDBJ databases">
        <authorList>
            <person name="Nguyen H."/>
        </authorList>
    </citation>
    <scope>NUCLEOTIDE SEQUENCE</scope>
    <source>
        <strain evidence="2">DAOM 180753</strain>
    </source>
</reference>
<feature type="signal peptide" evidence="1">
    <location>
        <begin position="1"/>
        <end position="31"/>
    </location>
</feature>
<organism evidence="2 3">
    <name type="scientific">Penicillium thymicola</name>
    <dbReference type="NCBI Taxonomy" id="293382"/>
    <lineage>
        <taxon>Eukaryota</taxon>
        <taxon>Fungi</taxon>
        <taxon>Dikarya</taxon>
        <taxon>Ascomycota</taxon>
        <taxon>Pezizomycotina</taxon>
        <taxon>Eurotiomycetes</taxon>
        <taxon>Eurotiomycetidae</taxon>
        <taxon>Eurotiales</taxon>
        <taxon>Aspergillaceae</taxon>
        <taxon>Penicillium</taxon>
    </lineage>
</organism>
<reference evidence="2" key="2">
    <citation type="journal article" date="2016" name="Fungal Biol.">
        <title>Ochratoxin A production by Penicillium thymicola.</title>
        <authorList>
            <person name="Nguyen H.D.T."/>
            <person name="McMullin D.R."/>
            <person name="Ponomareva E."/>
            <person name="Riley R."/>
            <person name="Pomraning K.R."/>
            <person name="Baker S.E."/>
            <person name="Seifert K.A."/>
        </authorList>
    </citation>
    <scope>NUCLEOTIDE SEQUENCE</scope>
    <source>
        <strain evidence="2">DAOM 180753</strain>
    </source>
</reference>
<evidence type="ECO:0000256" key="1">
    <source>
        <dbReference type="SAM" id="SignalP"/>
    </source>
</evidence>
<feature type="chain" id="PRO_5042510480" description="Carbohydrate kinase FGGY C-terminal domain-containing protein" evidence="1">
    <location>
        <begin position="32"/>
        <end position="408"/>
    </location>
</feature>
<comment type="caution">
    <text evidence="2">The sequence shown here is derived from an EMBL/GenBank/DDBJ whole genome shotgun (WGS) entry which is preliminary data.</text>
</comment>
<dbReference type="Proteomes" id="UP001227192">
    <property type="component" value="Unassembled WGS sequence"/>
</dbReference>
<proteinExistence type="predicted"/>
<keyword evidence="3" id="KW-1185">Reference proteome</keyword>
<name>A0AAI9X8I6_PENTH</name>
<protein>
    <recommendedName>
        <fullName evidence="4">Carbohydrate kinase FGGY C-terminal domain-containing protein</fullName>
    </recommendedName>
</protein>
<dbReference type="EMBL" id="LACB01000142">
    <property type="protein sequence ID" value="KAJ9487815.1"/>
    <property type="molecule type" value="Genomic_DNA"/>
</dbReference>